<dbReference type="InterPro" id="IPR000182">
    <property type="entry name" value="GNAT_dom"/>
</dbReference>
<dbReference type="InterPro" id="IPR016181">
    <property type="entry name" value="Acyl_CoA_acyltransferase"/>
</dbReference>
<dbReference type="EMBL" id="JBHSMP010000020">
    <property type="protein sequence ID" value="MFC5430543.1"/>
    <property type="molecule type" value="Genomic_DNA"/>
</dbReference>
<name>A0ABW0JBY1_9BURK</name>
<sequence length="163" mass="18067">MNELCVVATVRREDPRTPDATVLLEELGAMIALYRADDRKARFAVEDLCTVRSAFVVARTIDGRAIGCGALRRYSFEAAEFVLIYRRPEWHGTGSVVLRFLEDLAATMDYRKALVQVHEANRRAIALCLRHGYEPSSTVGECVGLGDILCFAKALPVAANRAH</sequence>
<feature type="domain" description="N-acetyltransferase" evidence="1">
    <location>
        <begin position="15"/>
        <end position="156"/>
    </location>
</feature>
<accession>A0ABW0JBY1</accession>
<organism evidence="2 3">
    <name type="scientific">Paraburkholderia denitrificans</name>
    <dbReference type="NCBI Taxonomy" id="694025"/>
    <lineage>
        <taxon>Bacteria</taxon>
        <taxon>Pseudomonadati</taxon>
        <taxon>Pseudomonadota</taxon>
        <taxon>Betaproteobacteria</taxon>
        <taxon>Burkholderiales</taxon>
        <taxon>Burkholderiaceae</taxon>
        <taxon>Paraburkholderia</taxon>
    </lineage>
</organism>
<dbReference type="Gene3D" id="3.40.630.30">
    <property type="match status" value="1"/>
</dbReference>
<reference evidence="3" key="1">
    <citation type="journal article" date="2019" name="Int. J. Syst. Evol. Microbiol.">
        <title>The Global Catalogue of Microorganisms (GCM) 10K type strain sequencing project: providing services to taxonomists for standard genome sequencing and annotation.</title>
        <authorList>
            <consortium name="The Broad Institute Genomics Platform"/>
            <consortium name="The Broad Institute Genome Sequencing Center for Infectious Disease"/>
            <person name="Wu L."/>
            <person name="Ma J."/>
        </authorList>
    </citation>
    <scope>NUCLEOTIDE SEQUENCE [LARGE SCALE GENOMIC DNA]</scope>
    <source>
        <strain evidence="3">CCUG 56042</strain>
    </source>
</reference>
<dbReference type="GO" id="GO:0016746">
    <property type="term" value="F:acyltransferase activity"/>
    <property type="evidence" value="ECO:0007669"/>
    <property type="project" value="UniProtKB-KW"/>
</dbReference>
<comment type="caution">
    <text evidence="2">The sequence shown here is derived from an EMBL/GenBank/DDBJ whole genome shotgun (WGS) entry which is preliminary data.</text>
</comment>
<evidence type="ECO:0000259" key="1">
    <source>
        <dbReference type="PROSITE" id="PS51186"/>
    </source>
</evidence>
<evidence type="ECO:0000313" key="3">
    <source>
        <dbReference type="Proteomes" id="UP001596103"/>
    </source>
</evidence>
<dbReference type="RefSeq" id="WP_377713079.1">
    <property type="nucleotide sequence ID" value="NZ_JBHSMP010000020.1"/>
</dbReference>
<keyword evidence="2" id="KW-0012">Acyltransferase</keyword>
<protein>
    <submittedName>
        <fullName evidence="2">GNAT family N-acetyltransferase</fullName>
        <ecNumber evidence="2">2.3.1.-</ecNumber>
    </submittedName>
</protein>
<dbReference type="PROSITE" id="PS51186">
    <property type="entry name" value="GNAT"/>
    <property type="match status" value="1"/>
</dbReference>
<dbReference type="Pfam" id="PF00583">
    <property type="entry name" value="Acetyltransf_1"/>
    <property type="match status" value="1"/>
</dbReference>
<proteinExistence type="predicted"/>
<gene>
    <name evidence="2" type="ORF">ACFPTO_17300</name>
</gene>
<keyword evidence="2" id="KW-0808">Transferase</keyword>
<dbReference type="EC" id="2.3.1.-" evidence="2"/>
<dbReference type="SUPFAM" id="SSF55729">
    <property type="entry name" value="Acyl-CoA N-acyltransferases (Nat)"/>
    <property type="match status" value="1"/>
</dbReference>
<dbReference type="Proteomes" id="UP001596103">
    <property type="component" value="Unassembled WGS sequence"/>
</dbReference>
<keyword evidence="3" id="KW-1185">Reference proteome</keyword>
<evidence type="ECO:0000313" key="2">
    <source>
        <dbReference type="EMBL" id="MFC5430543.1"/>
    </source>
</evidence>